<evidence type="ECO:0000313" key="4">
    <source>
        <dbReference type="EMBL" id="DAD72771.1"/>
    </source>
</evidence>
<name>A0A8S5LSE3_9CAUD</name>
<keyword evidence="1" id="KW-1188">Viral release from host cell</keyword>
<feature type="transmembrane region" description="Helical" evidence="2">
    <location>
        <begin position="996"/>
        <end position="1018"/>
    </location>
</feature>
<evidence type="ECO:0000256" key="1">
    <source>
        <dbReference type="ARBA" id="ARBA00022465"/>
    </source>
</evidence>
<feature type="transmembrane region" description="Helical" evidence="2">
    <location>
        <begin position="820"/>
        <end position="840"/>
    </location>
</feature>
<feature type="transmembrane region" description="Helical" evidence="2">
    <location>
        <begin position="1416"/>
        <end position="1446"/>
    </location>
</feature>
<dbReference type="GO" id="GO:0098003">
    <property type="term" value="P:viral tail assembly"/>
    <property type="evidence" value="ECO:0007669"/>
    <property type="project" value="UniProtKB-KW"/>
</dbReference>
<feature type="transmembrane region" description="Helical" evidence="2">
    <location>
        <begin position="938"/>
        <end position="959"/>
    </location>
</feature>
<dbReference type="Pfam" id="PF20155">
    <property type="entry name" value="TMP_3"/>
    <property type="match status" value="1"/>
</dbReference>
<dbReference type="InterPro" id="IPR016024">
    <property type="entry name" value="ARM-type_fold"/>
</dbReference>
<accession>A0A8S5LSE3</accession>
<feature type="transmembrane region" description="Helical" evidence="2">
    <location>
        <begin position="1352"/>
        <end position="1377"/>
    </location>
</feature>
<feature type="transmembrane region" description="Helical" evidence="2">
    <location>
        <begin position="1172"/>
        <end position="1191"/>
    </location>
</feature>
<feature type="transmembrane region" description="Helical" evidence="2">
    <location>
        <begin position="1024"/>
        <end position="1043"/>
    </location>
</feature>
<feature type="transmembrane region" description="Helical" evidence="2">
    <location>
        <begin position="1083"/>
        <end position="1101"/>
    </location>
</feature>
<keyword evidence="2" id="KW-0472">Membrane</keyword>
<feature type="transmembrane region" description="Helical" evidence="2">
    <location>
        <begin position="1484"/>
        <end position="1504"/>
    </location>
</feature>
<feature type="transmembrane region" description="Helical" evidence="2">
    <location>
        <begin position="1142"/>
        <end position="1160"/>
    </location>
</feature>
<keyword evidence="2" id="KW-0812">Transmembrane</keyword>
<keyword evidence="2" id="KW-1133">Transmembrane helix</keyword>
<feature type="transmembrane region" description="Helical" evidence="2">
    <location>
        <begin position="1452"/>
        <end position="1472"/>
    </location>
</feature>
<feature type="transmembrane region" description="Helical" evidence="2">
    <location>
        <begin position="1230"/>
        <end position="1247"/>
    </location>
</feature>
<feature type="transmembrane region" description="Helical" evidence="2">
    <location>
        <begin position="1383"/>
        <end position="1404"/>
    </location>
</feature>
<organism evidence="4">
    <name type="scientific">Siphoviridae sp. ctYBm1</name>
    <dbReference type="NCBI Taxonomy" id="2826374"/>
    <lineage>
        <taxon>Viruses</taxon>
        <taxon>Duplodnaviria</taxon>
        <taxon>Heunggongvirae</taxon>
        <taxon>Uroviricota</taxon>
        <taxon>Caudoviricetes</taxon>
    </lineage>
</organism>
<feature type="transmembrane region" description="Helical" evidence="2">
    <location>
        <begin position="1203"/>
        <end position="1223"/>
    </location>
</feature>
<feature type="transmembrane region" description="Helical" evidence="2">
    <location>
        <begin position="852"/>
        <end position="872"/>
    </location>
</feature>
<protein>
    <submittedName>
        <fullName evidence="4">Tail tape measure</fullName>
    </submittedName>
</protein>
<dbReference type="SUPFAM" id="SSF48371">
    <property type="entry name" value="ARM repeat"/>
    <property type="match status" value="1"/>
</dbReference>
<proteinExistence type="predicted"/>
<dbReference type="Gene3D" id="1.20.120.20">
    <property type="entry name" value="Apolipoprotein"/>
    <property type="match status" value="2"/>
</dbReference>
<feature type="transmembrane region" description="Helical" evidence="2">
    <location>
        <begin position="965"/>
        <end position="984"/>
    </location>
</feature>
<reference evidence="4" key="1">
    <citation type="journal article" date="2021" name="Proc. Natl. Acad. Sci. U.S.A.">
        <title>A Catalog of Tens of Thousands of Viruses from Human Metagenomes Reveals Hidden Associations with Chronic Diseases.</title>
        <authorList>
            <person name="Tisza M.J."/>
            <person name="Buck C.B."/>
        </authorList>
    </citation>
    <scope>NUCLEOTIDE SEQUENCE</scope>
    <source>
        <strain evidence="4">CtYBm1</strain>
    </source>
</reference>
<evidence type="ECO:0000259" key="3">
    <source>
        <dbReference type="Pfam" id="PF20155"/>
    </source>
</evidence>
<feature type="transmembrane region" description="Helical" evidence="2">
    <location>
        <begin position="1259"/>
        <end position="1277"/>
    </location>
</feature>
<keyword evidence="1" id="KW-1245">Viral tail assembly</keyword>
<feature type="transmembrane region" description="Helical" evidence="2">
    <location>
        <begin position="1325"/>
        <end position="1345"/>
    </location>
</feature>
<feature type="transmembrane region" description="Helical" evidence="2">
    <location>
        <begin position="1548"/>
        <end position="1570"/>
    </location>
</feature>
<dbReference type="NCBIfam" id="TIGR02675">
    <property type="entry name" value="tape_meas_nterm"/>
    <property type="match status" value="1"/>
</dbReference>
<feature type="transmembrane region" description="Helical" evidence="2">
    <location>
        <begin position="878"/>
        <end position="897"/>
    </location>
</feature>
<dbReference type="EMBL" id="BK014726">
    <property type="protein sequence ID" value="DAD72771.1"/>
    <property type="molecule type" value="Genomic_DNA"/>
</dbReference>
<feature type="transmembrane region" description="Helical" evidence="2">
    <location>
        <begin position="1113"/>
        <end position="1130"/>
    </location>
</feature>
<feature type="domain" description="Tape measure protein N-terminal" evidence="3">
    <location>
        <begin position="229"/>
        <end position="391"/>
    </location>
</feature>
<sequence length="2467" mass="260391">MAGYVDEKVAKVTLDNKGFSKNADEAIAAINRLKEAFAKVNGKDATRNIASDMSTMNDTISKSTQKSEGLLSRLKGIFSRSTQDIDMSGGGRSIDRMNTDIASKTANTSSILSRLKGIFQKADNHEGFPNSIKSIDGLNSKIGGFDASPLANAFSKAASSVQNSLSVMDIAVGNVLGNMLQKAMSFTGQFFRGYGDGLAEYKNKLGSIQTIMTNTEWEIPDSSTRMRRVSGALEQLNDYADKTIYSFADMTKNIGTFTAAGVSLDKSATAIKGISNLAAASGSSTEQASTAMYQLSQALAAGRVGLQDWNSVVNAGMGGKLFQDRLTQMAEKMGHARDMSKSFRDSLKDGWLTSEVLLETLREFSEDQSMLDAATKVKSFGQLVDTVQEAIGSGWAQTWEYFLGGFEEAKNMWTSIGDIVNPFINDDQGKYWDEVLGIERSLGNYRNAMLKTWKDMGGQESLFNSIKNSFEIVFKAMTKFREGFRSVIGDYKQSAKTFYTFTKALESITEGIKKNELFFNTLNSIGKMVGQTFVTLGWALKTTFTGIKAVGDASGSILLPIRTAADSIARFMESLRSNTNAHVVFYHLGKTLANVFNIIVTLGRIAIFIIKDILRGFSKFGDSKGLVTFATTLSDVTGKVLTFVRAIEKFVLSSNKFEQIGNVLGKVSSKIGSAFSAVFSKLKTLANPFGNAEAIFSGAANIFAKAGEKLSSALNKIGEVTSQAWTAIVDGFKSGYEGLKDAYTSFNIGSIIKAIIGLFAFDKWLKFKNAKGSVLDMIIEKFKGMFSGAKETGTNIIDEVKGVFTSLQGTINSFTQSIKIGSLLMIAIALGILALSIDRLSKIEMKDLSKGMLGLGSALGILLKLIKVMSVTEIPKGSAMQLIGIAFAIRILASAMVKMAEIPTDKLMEAIGGTYAAIYGLVRALKYIDKLEGSEAKIMQLIGIAFAVRILVWSIKAIAKLEPEKLLYALPAVGTLIFSLAKVTKYLDKVHITKSAIANLITFAISIRILVWSVKALAKIEWPQLLAAVGSVITLMASMAIASRVMSKVHVAKSALANLIVFSIAIRILTSSVIKIATLSWDSILAATSSVVTLLESLAIASRIMTKVKIDKSAMAGMIAFGISIWLLSQSVIDLGTMEWDMLLLGMAGVEALLLSLVGVSHLMKKAKVNMASAMVLVAFGLAIYAITKAIEPLTQLSIEQLVKSIASVEVMLFSLVGVAALMKKVKFNAGAALSMIILTAMMTSVVDNLTKLADKPWGSLLAASAGISAVFIAMAYTAKIINGSVKNFAEVGQLRVLFDSFASVLLAIGTSMDQIGKLDWKQMLVGLGGIVLVLGALTAMTAIIDHIQPDVTTLGGIAVFAPVLYAVGSALSSVAAQPWTGILAATGAIIGVLAAMVAAMAIVDKVGSTSGVLQLMGMAVALNLLAVPIMLLSTLNLVAVGIALVALAGNLAILLAAGALAQVVAPGLMILSQTLITFGISSILAASSVLIAGLGFLAFVTAIKELAAIAPEAFKTVAEGMVSFSKAIAESAPILIQAWVSVVKESINGLVVLIPFIVDAAFKLVIGLVNGIKENAPELVKASVEMLVELAKGLIENIDILVQTAIELAVKFIESLANALIGVRDRLIPALQNLFMVISDVLLSVLGGLLAPLLEKIVEILTPVGTMITEFLSNLASAIEPIFTPLMEGLKVLFESIATIITVVAEAIIATVNAIKDIIRSIADVIISTHATIQTIVNAIVEVFRIMADAIDTVITGVINIIDGIANVIKTAGEAISGVLTSVGEVFKSFGEGVKTALEGVGKVVESFGTGIKTALEGVGKIFESIGTGIKTALDGVADVIKAVGDAAKSFGEGFKAFGEGVKLVGEHGATAATGLASLTVEVAKLGASAYAGNLQGFTTDIETLAKACSTLGDTASNILTLSTSLTIISSSLTIISGVGSLAATAFQTLSTEFTNISTSAESASTAFLNLSGPVNTLIGMMSAILSSFGTAIGQFQTMVGAMEAVNLGFINIQNSITFLMENFNLINTSVETFKTSLLNAQTQMGEFFSSISNSTESFAILTAATETGMQGMVMAVQNGMANVQTTMDSSIGALASAVGAGFGLVSSAVSSSMETVIGAVQTSMTGVVNSISTSMSSVADQAKASFSTISTSISGSISQISRDMSQGMSGVSQTISSRVTEINSQFTKMSSTVSQIISSMMTVMSSSIQNGMGVAANNVYSGMSQIISTVGSYTGSARSSGYNVGYYISAGIASGMYANMWEIESAANRIIYKAREAARAAADIHSPSRLFAKDVGKFIPQGVVMGIANEMPSTIKQMTKTFKSGFSKAADGAVSQGQIFAEAVSSAVNSVGDMLDVAIDDMSYSPKITPIVDTSKLDKFKLKDYDVNIGDMNKSLPKPSYSGVPNGTQQTTINNDNSNKEFNVNVKVDTNGQPVNAKSLAKEIQQHIKDFDDQNRRSKGEEVFW</sequence>
<evidence type="ECO:0000256" key="2">
    <source>
        <dbReference type="SAM" id="Phobius"/>
    </source>
</evidence>
<feature type="transmembrane region" description="Helical" evidence="2">
    <location>
        <begin position="1055"/>
        <end position="1077"/>
    </location>
</feature>
<dbReference type="InterPro" id="IPR013491">
    <property type="entry name" value="Tape_meas_N"/>
</dbReference>